<keyword evidence="6 7" id="KW-0275">Fatty acid biosynthesis</keyword>
<dbReference type="PROSITE" id="PS50075">
    <property type="entry name" value="CARRIER"/>
    <property type="match status" value="1"/>
</dbReference>
<comment type="caution">
    <text evidence="9">The sequence shown here is derived from an EMBL/GenBank/DDBJ whole genome shotgun (WGS) entry which is preliminary data.</text>
</comment>
<keyword evidence="2 7" id="KW-0444">Lipid biosynthesis</keyword>
<evidence type="ECO:0000256" key="1">
    <source>
        <dbReference type="ARBA" id="ARBA00022450"/>
    </source>
</evidence>
<evidence type="ECO:0000256" key="2">
    <source>
        <dbReference type="ARBA" id="ARBA00022516"/>
    </source>
</evidence>
<feature type="domain" description="Carrier" evidence="8">
    <location>
        <begin position="33"/>
        <end position="119"/>
    </location>
</feature>
<dbReference type="InterPro" id="IPR003231">
    <property type="entry name" value="ACP"/>
</dbReference>
<evidence type="ECO:0000256" key="4">
    <source>
        <dbReference type="ARBA" id="ARBA00022832"/>
    </source>
</evidence>
<dbReference type="EMBL" id="JYON01000004">
    <property type="protein sequence ID" value="KJH72720.1"/>
    <property type="molecule type" value="Genomic_DNA"/>
</dbReference>
<comment type="similarity">
    <text evidence="7">Belongs to the acyl carrier protein (ACP) family.</text>
</comment>
<dbReference type="GO" id="GO:0000035">
    <property type="term" value="F:acyl binding"/>
    <property type="evidence" value="ECO:0007669"/>
    <property type="project" value="TreeGrafter"/>
</dbReference>
<dbReference type="SUPFAM" id="SSF47336">
    <property type="entry name" value="ACP-like"/>
    <property type="match status" value="1"/>
</dbReference>
<dbReference type="InterPro" id="IPR036736">
    <property type="entry name" value="ACP-like_sf"/>
</dbReference>
<keyword evidence="7" id="KW-0963">Cytoplasm</keyword>
<evidence type="ECO:0000256" key="3">
    <source>
        <dbReference type="ARBA" id="ARBA00022553"/>
    </source>
</evidence>
<dbReference type="GO" id="GO:0000036">
    <property type="term" value="F:acyl carrier activity"/>
    <property type="evidence" value="ECO:0007669"/>
    <property type="project" value="UniProtKB-UniRule"/>
</dbReference>
<keyword evidence="3 7" id="KW-0597">Phosphoprotein</keyword>
<dbReference type="PANTHER" id="PTHR20863">
    <property type="entry name" value="ACYL CARRIER PROTEIN"/>
    <property type="match status" value="1"/>
</dbReference>
<dbReference type="Proteomes" id="UP000032452">
    <property type="component" value="Unassembled WGS sequence"/>
</dbReference>
<dbReference type="GO" id="GO:0009245">
    <property type="term" value="P:lipid A biosynthetic process"/>
    <property type="evidence" value="ECO:0007669"/>
    <property type="project" value="TreeGrafter"/>
</dbReference>
<comment type="caution">
    <text evidence="7">Lacks conserved residue(s) required for the propagation of feature annotation.</text>
</comment>
<dbReference type="UniPathway" id="UPA00094"/>
<keyword evidence="1 7" id="KW-0596">Phosphopantetheine</keyword>
<dbReference type="STRING" id="1618023.UH38_05635"/>
<keyword evidence="10" id="KW-1185">Reference proteome</keyword>
<dbReference type="GO" id="GO:0005829">
    <property type="term" value="C:cytosol"/>
    <property type="evidence" value="ECO:0007669"/>
    <property type="project" value="TreeGrafter"/>
</dbReference>
<keyword evidence="4 7" id="KW-0276">Fatty acid metabolism</keyword>
<keyword evidence="5 7" id="KW-0443">Lipid metabolism</keyword>
<gene>
    <name evidence="7" type="primary">acpP</name>
    <name evidence="9" type="ORF">UH38_05635</name>
</gene>
<dbReference type="Pfam" id="PF00550">
    <property type="entry name" value="PP-binding"/>
    <property type="match status" value="1"/>
</dbReference>
<evidence type="ECO:0000313" key="9">
    <source>
        <dbReference type="EMBL" id="KJH72720.1"/>
    </source>
</evidence>
<evidence type="ECO:0000256" key="7">
    <source>
        <dbReference type="HAMAP-Rule" id="MF_01217"/>
    </source>
</evidence>
<comment type="subcellular location">
    <subcellularLocation>
        <location evidence="7">Cytoplasm</location>
    </subcellularLocation>
</comment>
<dbReference type="PANTHER" id="PTHR20863:SF76">
    <property type="entry name" value="CARRIER DOMAIN-CONTAINING PROTEIN"/>
    <property type="match status" value="1"/>
</dbReference>
<organism evidence="9 10">
    <name type="scientific">Aliterella atlantica CENA595</name>
    <dbReference type="NCBI Taxonomy" id="1618023"/>
    <lineage>
        <taxon>Bacteria</taxon>
        <taxon>Bacillati</taxon>
        <taxon>Cyanobacteriota</taxon>
        <taxon>Cyanophyceae</taxon>
        <taxon>Chroococcidiopsidales</taxon>
        <taxon>Aliterellaceae</taxon>
        <taxon>Aliterella</taxon>
    </lineage>
</organism>
<dbReference type="Gene3D" id="1.10.1200.10">
    <property type="entry name" value="ACP-like"/>
    <property type="match status" value="1"/>
</dbReference>
<evidence type="ECO:0000259" key="8">
    <source>
        <dbReference type="PROSITE" id="PS50075"/>
    </source>
</evidence>
<evidence type="ECO:0000313" key="10">
    <source>
        <dbReference type="Proteomes" id="UP000032452"/>
    </source>
</evidence>
<proteinExistence type="inferred from homology"/>
<name>A0A0D8ZVG2_9CYAN</name>
<evidence type="ECO:0000256" key="6">
    <source>
        <dbReference type="ARBA" id="ARBA00023160"/>
    </source>
</evidence>
<reference evidence="9 10" key="1">
    <citation type="submission" date="2015-02" db="EMBL/GenBank/DDBJ databases">
        <title>Draft genome of a novel marine cyanobacterium (Chroococcales) isolated from South Atlantic Ocean.</title>
        <authorList>
            <person name="Rigonato J."/>
            <person name="Alvarenga D.O."/>
            <person name="Branco L.H."/>
            <person name="Varani A.M."/>
            <person name="Brandini F.P."/>
            <person name="Fiore M.F."/>
        </authorList>
    </citation>
    <scope>NUCLEOTIDE SEQUENCE [LARGE SCALE GENOMIC DNA]</scope>
    <source>
        <strain evidence="9 10">CENA595</strain>
    </source>
</reference>
<sequence>MKYLGKHKASIFFELQRIIVDQLCVEENLVHLDSNIDIGSNLYANNRRLNSSSRNDLNNNAFNFFGMSISSCNNSNDDHLDFVELMMAIEEEFDIEIPDEAAEQLTTVQQAVDYVHSKLSA</sequence>
<dbReference type="AlphaFoldDB" id="A0A0D8ZVG2"/>
<protein>
    <recommendedName>
        <fullName evidence="7">Acyl carrier protein</fullName>
        <shortName evidence="7">ACP</shortName>
    </recommendedName>
</protein>
<dbReference type="PATRIC" id="fig|1618023.3.peg.2273"/>
<comment type="pathway">
    <text evidence="7">Lipid metabolism; fatty acid biosynthesis.</text>
</comment>
<comment type="function">
    <text evidence="7">Carrier of the growing fatty acid chain in fatty acid biosynthesis.</text>
</comment>
<comment type="PTM">
    <text evidence="7">4'-phosphopantetheine is transferred from CoA to a specific serine of apo-ACP by AcpS. This modification is essential for activity because fatty acids are bound in thioester linkage to the sulfhydryl of the prosthetic group.</text>
</comment>
<dbReference type="InterPro" id="IPR009081">
    <property type="entry name" value="PP-bd_ACP"/>
</dbReference>
<evidence type="ECO:0000256" key="5">
    <source>
        <dbReference type="ARBA" id="ARBA00023098"/>
    </source>
</evidence>
<dbReference type="HAMAP" id="MF_01217">
    <property type="entry name" value="Acyl_carrier"/>
    <property type="match status" value="1"/>
</dbReference>
<dbReference type="GO" id="GO:0016020">
    <property type="term" value="C:membrane"/>
    <property type="evidence" value="ECO:0007669"/>
    <property type="project" value="GOC"/>
</dbReference>
<accession>A0A0D8ZVG2</accession>